<accession>A0A939QIT4</accession>
<comment type="caution">
    <text evidence="2">The sequence shown here is derived from an EMBL/GenBank/DDBJ whole genome shotgun (WGS) entry which is preliminary data.</text>
</comment>
<dbReference type="Gene3D" id="1.10.10.10">
    <property type="entry name" value="Winged helix-like DNA-binding domain superfamily/Winged helix DNA-binding domain"/>
    <property type="match status" value="1"/>
</dbReference>
<dbReference type="GO" id="GO:0006950">
    <property type="term" value="P:response to stress"/>
    <property type="evidence" value="ECO:0007669"/>
    <property type="project" value="TreeGrafter"/>
</dbReference>
<dbReference type="PANTHER" id="PTHR33164">
    <property type="entry name" value="TRANSCRIPTIONAL REGULATOR, MARR FAMILY"/>
    <property type="match status" value="1"/>
</dbReference>
<dbReference type="PRINTS" id="PR00598">
    <property type="entry name" value="HTHMARR"/>
</dbReference>
<dbReference type="GO" id="GO:0003700">
    <property type="term" value="F:DNA-binding transcription factor activity"/>
    <property type="evidence" value="ECO:0007669"/>
    <property type="project" value="InterPro"/>
</dbReference>
<organism evidence="2 3">
    <name type="scientific">Leucobacter tardus</name>
    <dbReference type="NCBI Taxonomy" id="501483"/>
    <lineage>
        <taxon>Bacteria</taxon>
        <taxon>Bacillati</taxon>
        <taxon>Actinomycetota</taxon>
        <taxon>Actinomycetes</taxon>
        <taxon>Micrococcales</taxon>
        <taxon>Microbacteriaceae</taxon>
        <taxon>Leucobacter</taxon>
    </lineage>
</organism>
<dbReference type="InterPro" id="IPR036388">
    <property type="entry name" value="WH-like_DNA-bd_sf"/>
</dbReference>
<evidence type="ECO:0000259" key="1">
    <source>
        <dbReference type="PROSITE" id="PS50995"/>
    </source>
</evidence>
<evidence type="ECO:0000313" key="3">
    <source>
        <dbReference type="Proteomes" id="UP000668403"/>
    </source>
</evidence>
<evidence type="ECO:0000313" key="2">
    <source>
        <dbReference type="EMBL" id="MBO2990833.1"/>
    </source>
</evidence>
<dbReference type="PROSITE" id="PS50995">
    <property type="entry name" value="HTH_MARR_2"/>
    <property type="match status" value="1"/>
</dbReference>
<feature type="domain" description="HTH marR-type" evidence="1">
    <location>
        <begin position="1"/>
        <end position="120"/>
    </location>
</feature>
<dbReference type="InterPro" id="IPR039422">
    <property type="entry name" value="MarR/SlyA-like"/>
</dbReference>
<dbReference type="PANTHER" id="PTHR33164:SF106">
    <property type="entry name" value="TRANSCRIPTIONAL REGULATORY PROTEIN"/>
    <property type="match status" value="1"/>
</dbReference>
<dbReference type="AlphaFoldDB" id="A0A939QIT4"/>
<reference evidence="2" key="1">
    <citation type="submission" date="2021-03" db="EMBL/GenBank/DDBJ databases">
        <title>Leucobacter chromiisoli sp. nov., isolated from chromium-containing soil of chemical plant.</title>
        <authorList>
            <person name="Xu Z."/>
        </authorList>
    </citation>
    <scope>NUCLEOTIDE SEQUENCE</scope>
    <source>
        <strain evidence="2">K 70/01</strain>
    </source>
</reference>
<dbReference type="InterPro" id="IPR000835">
    <property type="entry name" value="HTH_MarR-typ"/>
</dbReference>
<protein>
    <submittedName>
        <fullName evidence="2">MarR family transcriptional regulator</fullName>
    </submittedName>
</protein>
<dbReference type="Proteomes" id="UP000668403">
    <property type="component" value="Unassembled WGS sequence"/>
</dbReference>
<keyword evidence="3" id="KW-1185">Reference proteome</keyword>
<name>A0A939QIT4_9MICO</name>
<proteinExistence type="predicted"/>
<dbReference type="EMBL" id="JAGFBF010000005">
    <property type="protein sequence ID" value="MBO2990833.1"/>
    <property type="molecule type" value="Genomic_DNA"/>
</dbReference>
<sequence length="136" mass="15398">MFAGMREDMDMRPTDLSALRMLAIRERRAEEVTPQSLARHIGITTASATALLDRLTQQGHVDRVVHPDDRRSRLVTLTPHARETFFAHFWPRISIMNTVAERYDDAELAVITDFMHQLADAVARPTDGEPHAAPAR</sequence>
<dbReference type="Pfam" id="PF12802">
    <property type="entry name" value="MarR_2"/>
    <property type="match status" value="1"/>
</dbReference>
<dbReference type="SMART" id="SM00347">
    <property type="entry name" value="HTH_MARR"/>
    <property type="match status" value="1"/>
</dbReference>
<dbReference type="SUPFAM" id="SSF46785">
    <property type="entry name" value="Winged helix' DNA-binding domain"/>
    <property type="match status" value="1"/>
</dbReference>
<dbReference type="InterPro" id="IPR036390">
    <property type="entry name" value="WH_DNA-bd_sf"/>
</dbReference>
<gene>
    <name evidence="2" type="ORF">J4H85_12585</name>
</gene>